<sequence length="538" mass="62635">MQDFISLGQWWIPSKPEVRIPGTLSFSSDRGARLELMESFYDGSLIEKDIASDFILSDQENSLKEGTRELEFIKPQEIIILGLIENNEEITLYKCFGQITSFDAKSRPTLVFYAEYIFRKIHISNEESIKFKSIAIEYSYFREWVGKSGITLYTPYIPRQKDNQLLISYQPPENIYLNTINELDISITFPPIYMNPFDMYFGAIYYKANIEQKTYLTISNHHNKSIDKCIDLCINFKDFLSFAMSKPTSIISVEGKLDITVPKYINQNDGTYTMNEEVQEQTVIILFGLGGNQSNSEAKLSVHEMLFTFNDIGDRLGEIFNNWINKQEKYTSVFQLIMTTTYTPNLYINYDFINIIQALEYYHTVSDRYKDKSKYQKSKIYENGILKQLLEVIEEFSGENFDEKSPERSVDETNGISDDFREALKGQVKGLNRVTLQTRLHQIIEDISDLLPSDFIGDIQDRQLFASRASKTRNAWTHHNAKEKEKAAKGKELIQLFHTLTVILQVCVLRELNFTDDSIKNLIIRNRNYQREWRSSSN</sequence>
<feature type="domain" description="Apea-like HEPN" evidence="1">
    <location>
        <begin position="353"/>
        <end position="517"/>
    </location>
</feature>
<organism evidence="3 4">
    <name type="scientific">Anabaena sphaerica FACHB-251</name>
    <dbReference type="NCBI Taxonomy" id="2692883"/>
    <lineage>
        <taxon>Bacteria</taxon>
        <taxon>Bacillati</taxon>
        <taxon>Cyanobacteriota</taxon>
        <taxon>Cyanophyceae</taxon>
        <taxon>Nostocales</taxon>
        <taxon>Nostocaceae</taxon>
        <taxon>Anabaena</taxon>
    </lineage>
</organism>
<dbReference type="InterPro" id="IPR041223">
    <property type="entry name" value="ApeA_NTD"/>
</dbReference>
<dbReference type="EMBL" id="JACJQU010000009">
    <property type="protein sequence ID" value="MBD2294997.1"/>
    <property type="molecule type" value="Genomic_DNA"/>
</dbReference>
<accession>A0A927A0J6</accession>
<dbReference type="RefSeq" id="WP_190561925.1">
    <property type="nucleotide sequence ID" value="NZ_JACJQU010000009.1"/>
</dbReference>
<gene>
    <name evidence="3" type="ORF">H6G06_16285</name>
</gene>
<dbReference type="Pfam" id="PF18862">
    <property type="entry name" value="ApeA_NTD1"/>
    <property type="match status" value="1"/>
</dbReference>
<proteinExistence type="predicted"/>
<evidence type="ECO:0000259" key="2">
    <source>
        <dbReference type="Pfam" id="PF18862"/>
    </source>
</evidence>
<keyword evidence="4" id="KW-1185">Reference proteome</keyword>
<evidence type="ECO:0000259" key="1">
    <source>
        <dbReference type="Pfam" id="PF18739"/>
    </source>
</evidence>
<evidence type="ECO:0008006" key="5">
    <source>
        <dbReference type="Google" id="ProtNLM"/>
    </source>
</evidence>
<reference evidence="4" key="1">
    <citation type="journal article" date="2020" name="ISME J.">
        <title>Comparative genomics reveals insights into cyanobacterial evolution and habitat adaptation.</title>
        <authorList>
            <person name="Chen M.Y."/>
            <person name="Teng W.K."/>
            <person name="Zhao L."/>
            <person name="Hu C.X."/>
            <person name="Zhou Y.K."/>
            <person name="Han B.P."/>
            <person name="Song L.R."/>
            <person name="Shu W.S."/>
        </authorList>
    </citation>
    <scope>NUCLEOTIDE SEQUENCE [LARGE SCALE GENOMIC DNA]</scope>
    <source>
        <strain evidence="4">FACHB-251</strain>
    </source>
</reference>
<dbReference type="InterPro" id="IPR041229">
    <property type="entry name" value="HEPN_Apea"/>
</dbReference>
<evidence type="ECO:0000313" key="3">
    <source>
        <dbReference type="EMBL" id="MBD2294997.1"/>
    </source>
</evidence>
<dbReference type="Pfam" id="PF18739">
    <property type="entry name" value="HEPN_Apea"/>
    <property type="match status" value="1"/>
</dbReference>
<feature type="domain" description="ApeA N-terminal" evidence="2">
    <location>
        <begin position="7"/>
        <end position="323"/>
    </location>
</feature>
<dbReference type="AlphaFoldDB" id="A0A927A0J6"/>
<protein>
    <recommendedName>
        <fullName evidence="5">ApeA N-terminal domain-containing protein</fullName>
    </recommendedName>
</protein>
<comment type="caution">
    <text evidence="3">The sequence shown here is derived from an EMBL/GenBank/DDBJ whole genome shotgun (WGS) entry which is preliminary data.</text>
</comment>
<dbReference type="Proteomes" id="UP000662185">
    <property type="component" value="Unassembled WGS sequence"/>
</dbReference>
<name>A0A927A0J6_9NOST</name>
<evidence type="ECO:0000313" key="4">
    <source>
        <dbReference type="Proteomes" id="UP000662185"/>
    </source>
</evidence>